<proteinExistence type="predicted"/>
<feature type="chain" id="PRO_5009583021" evidence="1">
    <location>
        <begin position="22"/>
        <end position="136"/>
    </location>
</feature>
<gene>
    <name evidence="2" type="ORF">A3H64_00170</name>
</gene>
<keyword evidence="1" id="KW-0732">Signal</keyword>
<dbReference type="EMBL" id="MHNY01000055">
    <property type="protein sequence ID" value="OGZ53483.1"/>
    <property type="molecule type" value="Genomic_DNA"/>
</dbReference>
<dbReference type="AlphaFoldDB" id="A0A1G2GTF4"/>
<evidence type="ECO:0000313" key="3">
    <source>
        <dbReference type="Proteomes" id="UP000178186"/>
    </source>
</evidence>
<dbReference type="Proteomes" id="UP000178186">
    <property type="component" value="Unassembled WGS sequence"/>
</dbReference>
<feature type="signal peptide" evidence="1">
    <location>
        <begin position="1"/>
        <end position="21"/>
    </location>
</feature>
<organism evidence="2 3">
    <name type="scientific">Candidatus Ryanbacteria bacterium RIFCSPLOWO2_02_FULL_45_11c</name>
    <dbReference type="NCBI Taxonomy" id="1802128"/>
    <lineage>
        <taxon>Bacteria</taxon>
        <taxon>Candidatus Ryaniibacteriota</taxon>
    </lineage>
</organism>
<name>A0A1G2GTF4_9BACT</name>
<reference evidence="2 3" key="1">
    <citation type="journal article" date="2016" name="Nat. Commun.">
        <title>Thousands of microbial genomes shed light on interconnected biogeochemical processes in an aquifer system.</title>
        <authorList>
            <person name="Anantharaman K."/>
            <person name="Brown C.T."/>
            <person name="Hug L.A."/>
            <person name="Sharon I."/>
            <person name="Castelle C.J."/>
            <person name="Probst A.J."/>
            <person name="Thomas B.C."/>
            <person name="Singh A."/>
            <person name="Wilkins M.J."/>
            <person name="Karaoz U."/>
            <person name="Brodie E.L."/>
            <person name="Williams K.H."/>
            <person name="Hubbard S.S."/>
            <person name="Banfield J.F."/>
        </authorList>
    </citation>
    <scope>NUCLEOTIDE SEQUENCE [LARGE SCALE GENOMIC DNA]</scope>
</reference>
<evidence type="ECO:0000313" key="2">
    <source>
        <dbReference type="EMBL" id="OGZ53483.1"/>
    </source>
</evidence>
<evidence type="ECO:0000256" key="1">
    <source>
        <dbReference type="SAM" id="SignalP"/>
    </source>
</evidence>
<comment type="caution">
    <text evidence="2">The sequence shown here is derived from an EMBL/GenBank/DDBJ whole genome shotgun (WGS) entry which is preliminary data.</text>
</comment>
<accession>A0A1G2GTF4</accession>
<sequence length="136" mass="15708">MKRVLNIVAVSGILLATEAYANVFACINMVDVIMQSRNCRNYEGKEKPLGEEYRWYDVLKKQRLPFGARLPSVPPSNIAYACFNKENELVEQQYCTDSHDGYYWYNLTRRIKYPSGAQFIGDNVILPNKDFIIKGK</sequence>
<protein>
    <submittedName>
        <fullName evidence="2">Uncharacterized protein</fullName>
    </submittedName>
</protein>